<evidence type="ECO:0000313" key="3">
    <source>
        <dbReference type="Proteomes" id="UP000199800"/>
    </source>
</evidence>
<keyword evidence="1" id="KW-0812">Transmembrane</keyword>
<proteinExistence type="predicted"/>
<evidence type="ECO:0000313" key="2">
    <source>
        <dbReference type="EMBL" id="SET08796.1"/>
    </source>
</evidence>
<organism evidence="2 3">
    <name type="scientific">[Clostridium] polysaccharolyticum</name>
    <dbReference type="NCBI Taxonomy" id="29364"/>
    <lineage>
        <taxon>Bacteria</taxon>
        <taxon>Bacillati</taxon>
        <taxon>Bacillota</taxon>
        <taxon>Clostridia</taxon>
        <taxon>Lachnospirales</taxon>
        <taxon>Lachnospiraceae</taxon>
    </lineage>
</organism>
<gene>
    <name evidence="2" type="ORF">SAMN04487772_10837</name>
</gene>
<dbReference type="RefSeq" id="WP_092477518.1">
    <property type="nucleotide sequence ID" value="NZ_FOHN01000008.1"/>
</dbReference>
<protein>
    <submittedName>
        <fullName evidence="2">Uncharacterized protein</fullName>
    </submittedName>
</protein>
<dbReference type="AlphaFoldDB" id="A0A1I0BPC9"/>
<reference evidence="2 3" key="1">
    <citation type="submission" date="2016-10" db="EMBL/GenBank/DDBJ databases">
        <authorList>
            <person name="de Groot N.N."/>
        </authorList>
    </citation>
    <scope>NUCLEOTIDE SEQUENCE [LARGE SCALE GENOMIC DNA]</scope>
    <source>
        <strain evidence="2 3">DSM 1801</strain>
    </source>
</reference>
<feature type="transmembrane region" description="Helical" evidence="1">
    <location>
        <begin position="33"/>
        <end position="55"/>
    </location>
</feature>
<dbReference type="STRING" id="29364.SAMN04487772_10837"/>
<keyword evidence="1" id="KW-0472">Membrane</keyword>
<dbReference type="Proteomes" id="UP000199800">
    <property type="component" value="Unassembled WGS sequence"/>
</dbReference>
<sequence>MTKIVFILAIRAILIIAVVCFIQYLLAKRANKLLGTVIPMILFVFSLIFCAYTTVTRKDTYKVTTSNHTYEYKDEAKCMEKQEQLQNQNIAYAVKKSYNGFSTKNIIGYFFGINVIAVILLMEYFFVKKRYVRRMHMEIRDL</sequence>
<dbReference type="EMBL" id="FOHN01000008">
    <property type="protein sequence ID" value="SET08796.1"/>
    <property type="molecule type" value="Genomic_DNA"/>
</dbReference>
<name>A0A1I0BPC9_9FIRM</name>
<feature type="transmembrane region" description="Helical" evidence="1">
    <location>
        <begin position="6"/>
        <end position="26"/>
    </location>
</feature>
<keyword evidence="3" id="KW-1185">Reference proteome</keyword>
<feature type="transmembrane region" description="Helical" evidence="1">
    <location>
        <begin position="106"/>
        <end position="127"/>
    </location>
</feature>
<accession>A0A1I0BPC9</accession>
<evidence type="ECO:0000256" key="1">
    <source>
        <dbReference type="SAM" id="Phobius"/>
    </source>
</evidence>
<keyword evidence="1" id="KW-1133">Transmembrane helix</keyword>